<name>A0A0V8RTD3_PYROC</name>
<comment type="catalytic activity">
    <reaction evidence="6">
        <text>3'-dephospho-CoA + GTP = GDP + CoA + H(+)</text>
        <dbReference type="Rhea" id="RHEA:61156"/>
        <dbReference type="ChEBI" id="CHEBI:15378"/>
        <dbReference type="ChEBI" id="CHEBI:37565"/>
        <dbReference type="ChEBI" id="CHEBI:57287"/>
        <dbReference type="ChEBI" id="CHEBI:57328"/>
        <dbReference type="ChEBI" id="CHEBI:58189"/>
        <dbReference type="EC" id="2.7.1.237"/>
    </reaction>
</comment>
<dbReference type="GO" id="GO:0005525">
    <property type="term" value="F:GTP binding"/>
    <property type="evidence" value="ECO:0007669"/>
    <property type="project" value="UniProtKB-UniRule"/>
</dbReference>
<keyword evidence="3 6" id="KW-0418">Kinase</keyword>
<dbReference type="PANTHER" id="PTHR40732:SF1">
    <property type="entry name" value="GTP-DEPENDENT DEPHOSPHO-COA KINASE"/>
    <property type="match status" value="1"/>
</dbReference>
<comment type="similarity">
    <text evidence="6">Belongs to the GTP-dependent DPCK family.</text>
</comment>
<feature type="binding site" evidence="6">
    <location>
        <position position="119"/>
    </location>
    <ligand>
        <name>GTP</name>
        <dbReference type="ChEBI" id="CHEBI:37565"/>
    </ligand>
</feature>
<dbReference type="AlphaFoldDB" id="A0A0V8RTD3"/>
<comment type="caution">
    <text evidence="7">The sequence shown here is derived from an EMBL/GenBank/DDBJ whole genome shotgun (WGS) entry which is preliminary data.</text>
</comment>
<dbReference type="UniPathway" id="UPA00241"/>
<evidence type="ECO:0000313" key="8">
    <source>
        <dbReference type="Proteomes" id="UP000053352"/>
    </source>
</evidence>
<dbReference type="RefSeq" id="WP_058370000.1">
    <property type="nucleotide sequence ID" value="NZ_LNTB01000001.1"/>
</dbReference>
<feature type="binding site" evidence="6">
    <location>
        <position position="48"/>
    </location>
    <ligand>
        <name>GTP</name>
        <dbReference type="ChEBI" id="CHEBI:37565"/>
    </ligand>
</feature>
<dbReference type="STRING" id="2309.CF15_00180"/>
<comment type="function">
    <text evidence="6">Catalyzes the GTP-dependent phosphorylation of the 3'-hydroxyl group of dephosphocoenzyme A to form coenzyme A (CoA).</text>
</comment>
<dbReference type="Proteomes" id="UP000053352">
    <property type="component" value="Unassembled WGS sequence"/>
</dbReference>
<evidence type="ECO:0000256" key="5">
    <source>
        <dbReference type="ARBA" id="ARBA00023134"/>
    </source>
</evidence>
<keyword evidence="8" id="KW-1185">Reference proteome</keyword>
<keyword evidence="4 6" id="KW-0173">Coenzyme A biosynthesis</keyword>
<organism evidence="7 8">
    <name type="scientific">Pyrodictium occultum</name>
    <dbReference type="NCBI Taxonomy" id="2309"/>
    <lineage>
        <taxon>Archaea</taxon>
        <taxon>Thermoproteota</taxon>
        <taxon>Thermoprotei</taxon>
        <taxon>Desulfurococcales</taxon>
        <taxon>Pyrodictiaceae</taxon>
        <taxon>Pyrodictium</taxon>
    </lineage>
</organism>
<evidence type="ECO:0000256" key="2">
    <source>
        <dbReference type="ARBA" id="ARBA00022741"/>
    </source>
</evidence>
<dbReference type="Pfam" id="PF04019">
    <property type="entry name" value="DUF359"/>
    <property type="match status" value="1"/>
</dbReference>
<dbReference type="GO" id="GO:0015937">
    <property type="term" value="P:coenzyme A biosynthetic process"/>
    <property type="evidence" value="ECO:0007669"/>
    <property type="project" value="UniProtKB-UniRule"/>
</dbReference>
<dbReference type="HAMAP" id="MF_00590">
    <property type="entry name" value="Dephospho_CoA_kinase_GTP_dep"/>
    <property type="match status" value="1"/>
</dbReference>
<reference evidence="7 8" key="1">
    <citation type="submission" date="2015-11" db="EMBL/GenBank/DDBJ databases">
        <title>Genome sequence of Pyrodictium occultum PL-19, a marine hyperthermophilic archaeon isolated from Volcano, Italy.</title>
        <authorList>
            <person name="Utturkar S."/>
            <person name="Huber H."/>
            <person name="Leptihn S."/>
            <person name="Brown S."/>
            <person name="Stetter K.O."/>
            <person name="Podar M."/>
        </authorList>
    </citation>
    <scope>NUCLEOTIDE SEQUENCE [LARGE SCALE GENOMIC DNA]</scope>
    <source>
        <strain evidence="7 8">PL-19</strain>
    </source>
</reference>
<keyword evidence="5 6" id="KW-0342">GTP-binding</keyword>
<comment type="caution">
    <text evidence="6">Lacks conserved residue(s) required for the propagation of feature annotation.</text>
</comment>
<evidence type="ECO:0000256" key="3">
    <source>
        <dbReference type="ARBA" id="ARBA00022777"/>
    </source>
</evidence>
<comment type="pathway">
    <text evidence="6">Cofactor biosynthesis; coenzyme A biosynthesis.</text>
</comment>
<gene>
    <name evidence="7" type="ORF">CF15_00180</name>
</gene>
<dbReference type="InterPro" id="IPR007164">
    <property type="entry name" value="GTP-dep_dephospho-CoA_kin"/>
</dbReference>
<proteinExistence type="inferred from homology"/>
<dbReference type="PANTHER" id="PTHR40732">
    <property type="entry name" value="UPF0218 PROTEIN TK1697"/>
    <property type="match status" value="1"/>
</dbReference>
<dbReference type="EC" id="2.7.1.237" evidence="6"/>
<protein>
    <recommendedName>
        <fullName evidence="6">GTP-dependent dephospho-CoA kinase</fullName>
        <ecNumber evidence="6">2.7.1.237</ecNumber>
    </recommendedName>
    <alternativeName>
        <fullName evidence="6">Dephospho-coenzyme A kinase</fullName>
        <shortName evidence="6">DPCK</shortName>
    </alternativeName>
</protein>
<feature type="binding site" evidence="6">
    <location>
        <position position="65"/>
    </location>
    <ligand>
        <name>GTP</name>
        <dbReference type="ChEBI" id="CHEBI:37565"/>
    </ligand>
</feature>
<dbReference type="EMBL" id="LNTB01000001">
    <property type="protein sequence ID" value="KSW11327.1"/>
    <property type="molecule type" value="Genomic_DNA"/>
</dbReference>
<accession>A0A0V8RTD3</accession>
<keyword evidence="2 6" id="KW-0547">Nucleotide-binding</keyword>
<evidence type="ECO:0000313" key="7">
    <source>
        <dbReference type="EMBL" id="KSW11327.1"/>
    </source>
</evidence>
<keyword evidence="1 6" id="KW-0808">Transferase</keyword>
<evidence type="ECO:0000256" key="6">
    <source>
        <dbReference type="HAMAP-Rule" id="MF_00590"/>
    </source>
</evidence>
<sequence>MFSRPLCLREELRPLLASRVPRGELVPGLGHVAAGLRYTRLVTVGDMVSRTAFRLGLRPFVAVYDCREMRSSVGCPEPPPGYVRIRARNPRSTIQPEAAGAVREALRRGNAVVEVDGEEDLLALPAILYSDVGVVVAYGQPGEGVVLVQVDQAVKRLAAAILRRLAPCSPAGKG</sequence>
<evidence type="ECO:0000256" key="4">
    <source>
        <dbReference type="ARBA" id="ARBA00022993"/>
    </source>
</evidence>
<dbReference type="GO" id="GO:0016301">
    <property type="term" value="F:kinase activity"/>
    <property type="evidence" value="ECO:0007669"/>
    <property type="project" value="UniProtKB-UniRule"/>
</dbReference>
<feature type="binding site" evidence="6">
    <location>
        <position position="46"/>
    </location>
    <ligand>
        <name>GTP</name>
        <dbReference type="ChEBI" id="CHEBI:37565"/>
    </ligand>
</feature>
<evidence type="ECO:0000256" key="1">
    <source>
        <dbReference type="ARBA" id="ARBA00022679"/>
    </source>
</evidence>